<protein>
    <submittedName>
        <fullName evidence="1">ORF61</fullName>
    </submittedName>
</protein>
<reference evidence="3" key="2">
    <citation type="journal article" date="2019" name="Virology">
        <title>Single nucleotide polymorphism (SNP) frequencies and distribution reveal complex genetic composition of seven novel natural isolates of Cydia pomonella granulovirus.</title>
        <authorList>
            <person name="Fan J."/>
            <person name="Wennmann J.T."/>
            <person name="Wang D."/>
            <person name="Jehle J.A."/>
        </authorList>
    </citation>
    <scope>NUCLEOTIDE SEQUENCE</scope>
    <source>
        <strain evidence="3">CpGV-JQ</strain>
        <strain evidence="4">CpGV-WW</strain>
        <strain evidence="5">CpGV-ZY2</strain>
    </source>
</reference>
<dbReference type="EMBL" id="MN696169">
    <property type="protein sequence ID" value="QGY99955.1"/>
    <property type="molecule type" value="Genomic_DNA"/>
</dbReference>
<evidence type="ECO:0000313" key="1">
    <source>
        <dbReference type="EMBL" id="AIU36707.1"/>
    </source>
</evidence>
<gene>
    <name evidence="1" type="primary">orf61</name>
</gene>
<dbReference type="EMBL" id="MN696170">
    <property type="protein sequence ID" value="QGZ00097.1"/>
    <property type="molecule type" value="Genomic_DNA"/>
</dbReference>
<dbReference type="EMBL" id="KM217573">
    <property type="protein sequence ID" value="AIU36707.1"/>
    <property type="molecule type" value="Genomic_DNA"/>
</dbReference>
<reference evidence="1" key="1">
    <citation type="journal article" date="2014" name="Proc. Natl. Acad. Sci. U.S.A.">
        <title>Baculovirus resistance in codling moth is virus isolate-dependent and the consequence of a mutation in viral gene pe38.</title>
        <authorList>
            <person name="Gebhardt M.M."/>
            <person name="Eberle K.E."/>
            <person name="Radtke P."/>
            <person name="Jehle J.A."/>
        </authorList>
    </citation>
    <scope>NUCLEOTIDE SEQUENCE</scope>
    <source>
        <strain evidence="2">CpGV-E2</strain>
        <strain evidence="1">CpGV-S</strain>
    </source>
</reference>
<proteinExistence type="predicted"/>
<dbReference type="EMBL" id="KM217577">
    <property type="protein sequence ID" value="AIU37269.1"/>
    <property type="molecule type" value="Genomic_DNA"/>
</dbReference>
<dbReference type="EMBL" id="MN696166">
    <property type="protein sequence ID" value="QGY99529.1"/>
    <property type="molecule type" value="Genomic_DNA"/>
</dbReference>
<sequence>MLTTTKKSTSDQLLCTLILCKRFTTLVYIVHNFGAIHKFGYKDTSLVLRQDFAEKKFLAKISGKKADSSV</sequence>
<name>A0A097P0P1_GVCP</name>
<organism evidence="1">
    <name type="scientific">Cydia pomonella granulosis virus</name>
    <name type="common">CpGV</name>
    <name type="synonym">Cydia pomonella granulovirus</name>
    <dbReference type="NCBI Taxonomy" id="28289"/>
    <lineage>
        <taxon>Viruses</taxon>
        <taxon>Viruses incertae sedis</taxon>
        <taxon>Naldaviricetes</taxon>
        <taxon>Lefavirales</taxon>
        <taxon>Baculoviridae</taxon>
        <taxon>Betabaculovirus</taxon>
        <taxon>Betabaculovirus cypomonellae</taxon>
    </lineage>
</organism>
<evidence type="ECO:0000313" key="5">
    <source>
        <dbReference type="EMBL" id="QGZ00097.1"/>
    </source>
</evidence>
<evidence type="ECO:0000313" key="3">
    <source>
        <dbReference type="EMBL" id="QGY99529.1"/>
    </source>
</evidence>
<accession>A0A097P0P1</accession>
<evidence type="ECO:0000313" key="2">
    <source>
        <dbReference type="EMBL" id="AIU37269.1"/>
    </source>
</evidence>
<organismHost>
    <name type="scientific">Cydia pomonella</name>
    <name type="common">Codling moth</name>
    <dbReference type="NCBI Taxonomy" id="82600"/>
</organismHost>
<evidence type="ECO:0000313" key="4">
    <source>
        <dbReference type="EMBL" id="QGY99955.1"/>
    </source>
</evidence>